<evidence type="ECO:0000313" key="8">
    <source>
        <dbReference type="EMBL" id="RSX53403.1"/>
    </source>
</evidence>
<sequence>MDASTTVTPGSLVLLRHGQTVWSESGQYTGRTDITLTQEGCAQAEAAGERLRKMFPAGFEERDVFTSPLVRAQTTADLAGFPEHTVVPDLAEWDYGRAEGRTRAELSRHFGSNWDVWSDGPQTLPIHLGGERNEMMPDGTQVHIVNGEGELLDDAAKRAAHAIELARPAMLAGRNVLFVAHAHILRILATQFLGQQPQLARHLRLDTAHFCQLGFYKGDPVIEHWNI</sequence>
<keyword evidence="9" id="KW-1185">Reference proteome</keyword>
<evidence type="ECO:0000256" key="7">
    <source>
        <dbReference type="PIRSR" id="PIRSR613078-3"/>
    </source>
</evidence>
<gene>
    <name evidence="8" type="ORF">D2E26_1445</name>
</gene>
<accession>A0A430FKH8</accession>
<comment type="similarity">
    <text evidence="1">Belongs to the phosphoglycerate mutase family. BPG-dependent PGAM subfamily.</text>
</comment>
<comment type="caution">
    <text evidence="8">The sequence shown here is derived from an EMBL/GenBank/DDBJ whole genome shotgun (WGS) entry which is preliminary data.</text>
</comment>
<dbReference type="InterPro" id="IPR005952">
    <property type="entry name" value="Phosphogly_mut1"/>
</dbReference>
<evidence type="ECO:0000256" key="4">
    <source>
        <dbReference type="ARBA" id="ARBA00023235"/>
    </source>
</evidence>
<feature type="binding site" evidence="6">
    <location>
        <position position="71"/>
    </location>
    <ligand>
        <name>substrate</name>
    </ligand>
</feature>
<feature type="binding site" evidence="6">
    <location>
        <begin position="92"/>
        <end position="95"/>
    </location>
    <ligand>
        <name>substrate</name>
    </ligand>
</feature>
<dbReference type="GO" id="GO:0004619">
    <property type="term" value="F:phosphoglycerate mutase activity"/>
    <property type="evidence" value="ECO:0007669"/>
    <property type="project" value="UniProtKB-EC"/>
</dbReference>
<evidence type="ECO:0000313" key="9">
    <source>
        <dbReference type="Proteomes" id="UP000287609"/>
    </source>
</evidence>
<dbReference type="CDD" id="cd07067">
    <property type="entry name" value="HP_PGM_like"/>
    <property type="match status" value="1"/>
</dbReference>
<name>A0A430FKH8_9BIFI</name>
<evidence type="ECO:0000256" key="6">
    <source>
        <dbReference type="PIRSR" id="PIRSR613078-2"/>
    </source>
</evidence>
<reference evidence="8 9" key="1">
    <citation type="submission" date="2018-09" db="EMBL/GenBank/DDBJ databases">
        <title>Characterization of the phylogenetic diversity of five novel species belonging to the genus Bifidobacterium.</title>
        <authorList>
            <person name="Lugli G.A."/>
            <person name="Duranti S."/>
            <person name="Milani C."/>
        </authorList>
    </citation>
    <scope>NUCLEOTIDE SEQUENCE [LARGE SCALE GENOMIC DNA]</scope>
    <source>
        <strain evidence="8 9">2036B</strain>
    </source>
</reference>
<dbReference type="SUPFAM" id="SSF53254">
    <property type="entry name" value="Phosphoglycerate mutase-like"/>
    <property type="match status" value="1"/>
</dbReference>
<feature type="binding site" evidence="6">
    <location>
        <begin position="29"/>
        <end position="30"/>
    </location>
    <ligand>
        <name>substrate</name>
    </ligand>
</feature>
<dbReference type="EMBL" id="QXGM01000004">
    <property type="protein sequence ID" value="RSX53403.1"/>
    <property type="molecule type" value="Genomic_DNA"/>
</dbReference>
<evidence type="ECO:0000256" key="3">
    <source>
        <dbReference type="ARBA" id="ARBA00023152"/>
    </source>
</evidence>
<dbReference type="Proteomes" id="UP000287609">
    <property type="component" value="Unassembled WGS sequence"/>
</dbReference>
<evidence type="ECO:0000256" key="1">
    <source>
        <dbReference type="ARBA" id="ARBA00006717"/>
    </source>
</evidence>
<protein>
    <recommendedName>
        <fullName evidence="2">phosphoglycerate mutase (2,3-diphosphoglycerate-dependent)</fullName>
        <ecNumber evidence="2">5.4.2.11</ecNumber>
    </recommendedName>
</protein>
<dbReference type="Pfam" id="PF00300">
    <property type="entry name" value="His_Phos_1"/>
    <property type="match status" value="1"/>
</dbReference>
<proteinExistence type="inferred from homology"/>
<organism evidence="8 9">
    <name type="scientific">Bifidobacterium dolichotidis</name>
    <dbReference type="NCBI Taxonomy" id="2306976"/>
    <lineage>
        <taxon>Bacteria</taxon>
        <taxon>Bacillati</taxon>
        <taxon>Actinomycetota</taxon>
        <taxon>Actinomycetes</taxon>
        <taxon>Bifidobacteriales</taxon>
        <taxon>Bifidobacteriaceae</taxon>
        <taxon>Bifidobacterium</taxon>
    </lineage>
</organism>
<keyword evidence="4" id="KW-0413">Isomerase</keyword>
<dbReference type="PIRSF" id="PIRSF000709">
    <property type="entry name" value="6PFK_2-Ptase"/>
    <property type="match status" value="1"/>
</dbReference>
<evidence type="ECO:0000256" key="5">
    <source>
        <dbReference type="PIRSR" id="PIRSR613078-1"/>
    </source>
</evidence>
<dbReference type="AlphaFoldDB" id="A0A430FKH8"/>
<dbReference type="RefSeq" id="WP_125964171.1">
    <property type="nucleotide sequence ID" value="NZ_QXGM01000004.1"/>
</dbReference>
<dbReference type="OrthoDB" id="4697614at2"/>
<dbReference type="PANTHER" id="PTHR11931">
    <property type="entry name" value="PHOSPHOGLYCERATE MUTASE"/>
    <property type="match status" value="1"/>
</dbReference>
<feature type="active site" description="Proton donor/acceptor" evidence="5">
    <location>
        <position position="92"/>
    </location>
</feature>
<dbReference type="GO" id="GO:0006096">
    <property type="term" value="P:glycolytic process"/>
    <property type="evidence" value="ECO:0007669"/>
    <property type="project" value="UniProtKB-KW"/>
</dbReference>
<feature type="active site" description="Tele-phosphohistidine intermediate" evidence="5">
    <location>
        <position position="17"/>
    </location>
</feature>
<evidence type="ECO:0000256" key="2">
    <source>
        <dbReference type="ARBA" id="ARBA00012028"/>
    </source>
</evidence>
<keyword evidence="3" id="KW-0324">Glycolysis</keyword>
<dbReference type="SMART" id="SM00855">
    <property type="entry name" value="PGAM"/>
    <property type="match status" value="1"/>
</dbReference>
<feature type="site" description="Transition state stabilizer" evidence="7">
    <location>
        <position position="181"/>
    </location>
</feature>
<dbReference type="EC" id="5.4.2.11" evidence="2"/>
<dbReference type="InterPro" id="IPR029033">
    <property type="entry name" value="His_PPase_superfam"/>
</dbReference>
<dbReference type="Gene3D" id="3.40.50.1240">
    <property type="entry name" value="Phosphoglycerate mutase-like"/>
    <property type="match status" value="1"/>
</dbReference>
<dbReference type="InterPro" id="IPR013078">
    <property type="entry name" value="His_Pase_superF_clade-1"/>
</dbReference>